<sequence length="370" mass="39211">MKMRFTLLLLAAVFAAGCSSGFQPLKSKPAVMSGNHPLPPEDPVYGVPSYEAPLVWVAEDPDEVQGSTRNIEPRPEPAQEALAQAMVAEQIGDTETMLAHLQEAADAGNARAHYELARHYLSGEGVPTDQAAALDHLSQADALGSAEASRVLAWNYLRGTGVQQDVEYGTRLMEKAARSSDRALREVSLLYLNTCEPFLNNPERGLALLKVASDAGDSISGPLYQLALRQQEGQPIEASVAQAHEPLPCLASSIAAPAERDATAIALNAEPAENEAAAEATKLAALSGDLDAMVLYAEKLLSGEYPSTQPELESYTWFAVAANRGSGPAAERIAGLAPILQNAEQQQPGLVGSMIAALDNAIQPPQQQVQ</sequence>
<dbReference type="InterPro" id="IPR011990">
    <property type="entry name" value="TPR-like_helical_dom_sf"/>
</dbReference>
<dbReference type="RefSeq" id="WP_350446401.1">
    <property type="nucleotide sequence ID" value="NZ_CP158373.1"/>
</dbReference>
<dbReference type="EMBL" id="CP158373">
    <property type="protein sequence ID" value="XBY61954.1"/>
    <property type="molecule type" value="Genomic_DNA"/>
</dbReference>
<evidence type="ECO:0000256" key="1">
    <source>
        <dbReference type="SAM" id="SignalP"/>
    </source>
</evidence>
<dbReference type="InterPro" id="IPR006597">
    <property type="entry name" value="Sel1-like"/>
</dbReference>
<feature type="signal peptide" evidence="1">
    <location>
        <begin position="1"/>
        <end position="21"/>
    </location>
</feature>
<name>A0AAU7XYX7_9PSED</name>
<gene>
    <name evidence="2" type="ORF">ABS648_18530</name>
</gene>
<evidence type="ECO:0008006" key="3">
    <source>
        <dbReference type="Google" id="ProtNLM"/>
    </source>
</evidence>
<organism evidence="2">
    <name type="scientific">Pseudomonas solani</name>
    <dbReference type="NCBI Taxonomy" id="2731552"/>
    <lineage>
        <taxon>Bacteria</taxon>
        <taxon>Pseudomonadati</taxon>
        <taxon>Pseudomonadota</taxon>
        <taxon>Gammaproteobacteria</taxon>
        <taxon>Pseudomonadales</taxon>
        <taxon>Pseudomonadaceae</taxon>
        <taxon>Pseudomonas</taxon>
    </lineage>
</organism>
<dbReference type="InterPro" id="IPR050767">
    <property type="entry name" value="Sel1_AlgK"/>
</dbReference>
<dbReference type="PROSITE" id="PS51257">
    <property type="entry name" value="PROKAR_LIPOPROTEIN"/>
    <property type="match status" value="1"/>
</dbReference>
<accession>A0AAU7XYX7</accession>
<protein>
    <recommendedName>
        <fullName evidence="3">Sel1 repeat family protein</fullName>
    </recommendedName>
</protein>
<dbReference type="PANTHER" id="PTHR11102">
    <property type="entry name" value="SEL-1-LIKE PROTEIN"/>
    <property type="match status" value="1"/>
</dbReference>
<evidence type="ECO:0000313" key="2">
    <source>
        <dbReference type="EMBL" id="XBY61954.1"/>
    </source>
</evidence>
<dbReference type="SUPFAM" id="SSF81901">
    <property type="entry name" value="HCP-like"/>
    <property type="match status" value="1"/>
</dbReference>
<dbReference type="AlphaFoldDB" id="A0AAU7XYX7"/>
<feature type="chain" id="PRO_5043851589" description="Sel1 repeat family protein" evidence="1">
    <location>
        <begin position="22"/>
        <end position="370"/>
    </location>
</feature>
<dbReference type="PANTHER" id="PTHR11102:SF160">
    <property type="entry name" value="ERAD-ASSOCIATED E3 UBIQUITIN-PROTEIN LIGASE COMPONENT HRD3"/>
    <property type="match status" value="1"/>
</dbReference>
<dbReference type="Gene3D" id="1.25.40.10">
    <property type="entry name" value="Tetratricopeptide repeat domain"/>
    <property type="match status" value="1"/>
</dbReference>
<dbReference type="Pfam" id="PF08238">
    <property type="entry name" value="Sel1"/>
    <property type="match status" value="2"/>
</dbReference>
<reference evidence="2" key="1">
    <citation type="submission" date="2023-08" db="EMBL/GenBank/DDBJ databases">
        <title>Increased levels of nutrients transform a symbiont into a lethal pathobiont.</title>
        <authorList>
            <person name="Lachnit T."/>
            <person name="Ulrich L."/>
            <person name="Willmer F.M."/>
            <person name="Hasenbein T."/>
            <person name="Steiner L.X."/>
            <person name="Wolters M."/>
            <person name="Herbst E.M."/>
            <person name="Deines P."/>
        </authorList>
    </citation>
    <scope>NUCLEOTIDE SEQUENCE</scope>
    <source>
        <strain evidence="2">T3</strain>
    </source>
</reference>
<dbReference type="SMART" id="SM00671">
    <property type="entry name" value="SEL1"/>
    <property type="match status" value="2"/>
</dbReference>
<keyword evidence="1" id="KW-0732">Signal</keyword>
<proteinExistence type="predicted"/>